<evidence type="ECO:0000313" key="1">
    <source>
        <dbReference type="EMBL" id="THG54846.1"/>
    </source>
</evidence>
<dbReference type="EMBL" id="SSTG01000009">
    <property type="protein sequence ID" value="THG54846.1"/>
    <property type="molecule type" value="Genomic_DNA"/>
</dbReference>
<protein>
    <submittedName>
        <fullName evidence="1">Lipoyltransferase</fullName>
    </submittedName>
</protein>
<organism evidence="1 2">
    <name type="scientific">Muribaculum caecicola</name>
    <dbReference type="NCBI Taxonomy" id="3038144"/>
    <lineage>
        <taxon>Bacteria</taxon>
        <taxon>Pseudomonadati</taxon>
        <taxon>Bacteroidota</taxon>
        <taxon>Bacteroidia</taxon>
        <taxon>Bacteroidales</taxon>
        <taxon>Muribaculaceae</taxon>
        <taxon>Muribaculum</taxon>
    </lineage>
</organism>
<evidence type="ECO:0000313" key="2">
    <source>
        <dbReference type="Proteomes" id="UP000305401"/>
    </source>
</evidence>
<accession>A0AC61S8G1</accession>
<keyword evidence="2" id="KW-1185">Reference proteome</keyword>
<gene>
    <name evidence="1" type="ORF">E5990_01705</name>
</gene>
<sequence>MKYAQLPREITRTLPFYLAMEEYVAINMNEDVFFTWQVEPTVIFGRNQLIETEVDIEYCKKHNISFFRRKSGGGCVYADTGNVMLSFVVTSTAPVMDSIAKYATLTAGMLQHLGVPAEVSGRNDITVNGKKISGFAAHKLHNRTIVHSTMLYDFNTIHMENAIHPSNEKLSSKGVGSVRSHVSSLSECGINIGLEEFKKALRAYMCAGETCFLSVADEDGINKKSQPYYDKEWLLGKNPRSEFVGYKRYEGIGEFQPHIHISGSKIAHFTLAGDFFCQAESVNIIEELLQGLPYDQQSISKALDKINITDLIPGLTKQKFIQLLF</sequence>
<name>A0AC61S8G1_9BACT</name>
<dbReference type="Proteomes" id="UP000305401">
    <property type="component" value="Unassembled WGS sequence"/>
</dbReference>
<reference evidence="1" key="1">
    <citation type="submission" date="2019-04" db="EMBL/GenBank/DDBJ databases">
        <title>Microbes associate with the intestines of laboratory mice.</title>
        <authorList>
            <person name="Navarre W."/>
            <person name="Wong E."/>
            <person name="Huang K.C."/>
            <person name="Tropini C."/>
            <person name="Ng K."/>
            <person name="Yu B."/>
        </authorList>
    </citation>
    <scope>NUCLEOTIDE SEQUENCE</scope>
    <source>
        <strain evidence="1">NM86_A22</strain>
    </source>
</reference>
<comment type="caution">
    <text evidence="1">The sequence shown here is derived from an EMBL/GenBank/DDBJ whole genome shotgun (WGS) entry which is preliminary data.</text>
</comment>
<proteinExistence type="predicted"/>